<dbReference type="EMBL" id="JAFFZE010000015">
    <property type="protein sequence ID" value="MCT2585585.1"/>
    <property type="molecule type" value="Genomic_DNA"/>
</dbReference>
<evidence type="ECO:0000313" key="3">
    <source>
        <dbReference type="Proteomes" id="UP001156441"/>
    </source>
</evidence>
<organism evidence="2 3">
    <name type="scientific">Actinophytocola gossypii</name>
    <dbReference type="NCBI Taxonomy" id="2812003"/>
    <lineage>
        <taxon>Bacteria</taxon>
        <taxon>Bacillati</taxon>
        <taxon>Actinomycetota</taxon>
        <taxon>Actinomycetes</taxon>
        <taxon>Pseudonocardiales</taxon>
        <taxon>Pseudonocardiaceae</taxon>
    </lineage>
</organism>
<proteinExistence type="predicted"/>
<feature type="region of interest" description="Disordered" evidence="1">
    <location>
        <begin position="85"/>
        <end position="107"/>
    </location>
</feature>
<accession>A0ABT2JCJ3</accession>
<keyword evidence="3" id="KW-1185">Reference proteome</keyword>
<gene>
    <name evidence="2" type="ORF">JT362_20900</name>
</gene>
<evidence type="ECO:0000313" key="2">
    <source>
        <dbReference type="EMBL" id="MCT2585585.1"/>
    </source>
</evidence>
<name>A0ABT2JCJ3_9PSEU</name>
<reference evidence="2 3" key="1">
    <citation type="submission" date="2021-02" db="EMBL/GenBank/DDBJ databases">
        <title>Actinophytocola xerophila sp. nov., isolated from soil of cotton cropping field.</title>
        <authorList>
            <person name="Huang R."/>
            <person name="Chen X."/>
            <person name="Ge X."/>
            <person name="Liu W."/>
        </authorList>
    </citation>
    <scope>NUCLEOTIDE SEQUENCE [LARGE SCALE GENOMIC DNA]</scope>
    <source>
        <strain evidence="2 3">S1-96</strain>
    </source>
</reference>
<protein>
    <submittedName>
        <fullName evidence="2">Uncharacterized protein</fullName>
    </submittedName>
</protein>
<sequence>MLTELDRRDDQSTPTRRWLRAMVLDEIGPCHAGLEQWREAAEAHAEARLTFAMLGAAYRQARSALLEGVAWREAGRREYSRKWLLRRSTSPGRPGDRPQRTRGRRAL</sequence>
<dbReference type="Proteomes" id="UP001156441">
    <property type="component" value="Unassembled WGS sequence"/>
</dbReference>
<evidence type="ECO:0000256" key="1">
    <source>
        <dbReference type="SAM" id="MobiDB-lite"/>
    </source>
</evidence>
<dbReference type="RefSeq" id="WP_260193200.1">
    <property type="nucleotide sequence ID" value="NZ_JAFFZE010000015.1"/>
</dbReference>
<comment type="caution">
    <text evidence="2">The sequence shown here is derived from an EMBL/GenBank/DDBJ whole genome shotgun (WGS) entry which is preliminary data.</text>
</comment>